<feature type="chain" id="PRO_5038972458" description="acetylxylan esterase" evidence="10">
    <location>
        <begin position="19"/>
        <end position="259"/>
    </location>
</feature>
<dbReference type="RefSeq" id="XP_025551783.1">
    <property type="nucleotide sequence ID" value="XM_025698968.1"/>
</dbReference>
<dbReference type="VEuPathDB" id="FungiDB:BO97DRAFT_451184"/>
<dbReference type="GeneID" id="37203257"/>
<dbReference type="Pfam" id="PF10503">
    <property type="entry name" value="Esterase_PHB"/>
    <property type="match status" value="1"/>
</dbReference>
<reference evidence="11 12" key="1">
    <citation type="submission" date="2018-02" db="EMBL/GenBank/DDBJ databases">
        <title>The genomes of Aspergillus section Nigri reveals drivers in fungal speciation.</title>
        <authorList>
            <consortium name="DOE Joint Genome Institute"/>
            <person name="Vesth T.C."/>
            <person name="Nybo J."/>
            <person name="Theobald S."/>
            <person name="Brandl J."/>
            <person name="Frisvad J.C."/>
            <person name="Nielsen K.F."/>
            <person name="Lyhne E.K."/>
            <person name="Kogle M.E."/>
            <person name="Kuo A."/>
            <person name="Riley R."/>
            <person name="Clum A."/>
            <person name="Nolan M."/>
            <person name="Lipzen A."/>
            <person name="Salamov A."/>
            <person name="Henrissat B."/>
            <person name="Wiebenga A."/>
            <person name="De vries R.P."/>
            <person name="Grigoriev I.V."/>
            <person name="Mortensen U.H."/>
            <person name="Andersen M.R."/>
            <person name="Baker S.E."/>
        </authorList>
    </citation>
    <scope>NUCLEOTIDE SEQUENCE [LARGE SCALE GENOMIC DNA]</scope>
    <source>
        <strain evidence="11 12">CBS 101889</strain>
    </source>
</reference>
<organism evidence="11 12">
    <name type="scientific">Aspergillus homomorphus (strain CBS 101889)</name>
    <dbReference type="NCBI Taxonomy" id="1450537"/>
    <lineage>
        <taxon>Eukaryota</taxon>
        <taxon>Fungi</taxon>
        <taxon>Dikarya</taxon>
        <taxon>Ascomycota</taxon>
        <taxon>Pezizomycotina</taxon>
        <taxon>Eurotiomycetes</taxon>
        <taxon>Eurotiomycetidae</taxon>
        <taxon>Eurotiales</taxon>
        <taxon>Aspergillaceae</taxon>
        <taxon>Aspergillus</taxon>
        <taxon>Aspergillus subgen. Circumdati</taxon>
    </lineage>
</organism>
<dbReference type="Gene3D" id="3.40.50.1820">
    <property type="entry name" value="alpha/beta hydrolase"/>
    <property type="match status" value="1"/>
</dbReference>
<dbReference type="EMBL" id="KZ824282">
    <property type="protein sequence ID" value="RAL12629.1"/>
    <property type="molecule type" value="Genomic_DNA"/>
</dbReference>
<dbReference type="GO" id="GO:0030245">
    <property type="term" value="P:cellulose catabolic process"/>
    <property type="evidence" value="ECO:0007669"/>
    <property type="project" value="UniProtKB-KW"/>
</dbReference>
<dbReference type="InterPro" id="IPR010126">
    <property type="entry name" value="Esterase_phb"/>
</dbReference>
<evidence type="ECO:0000256" key="10">
    <source>
        <dbReference type="SAM" id="SignalP"/>
    </source>
</evidence>
<keyword evidence="8" id="KW-0378">Hydrolase</keyword>
<dbReference type="OrthoDB" id="2425929at2759"/>
<sequence>MHLLTFLTNLLFPILSFASPALLSFTPRATLTQVTSFGLNPASLRMYIYVPDHLATTPAVVVSLHGASGNAQQQFQSTPYARLAEEYGFVVVYPESTQGAWDATSAKSQLHEGGGASQSIANMAKYVLNTYKGDSGRVFNTMAGAYPDVFKSAIIYSAGSSGNIRSMFPGYTGTYPAIQLYLGSDDTIIGSASFNTTLAAWASVLDYDSTPDQVQNNTPVDDWTTYVLGSKLEGIWAEGVGHPVAVQGDEDMEWWGFTL</sequence>
<evidence type="ECO:0000256" key="5">
    <source>
        <dbReference type="ARBA" id="ARBA00013092"/>
    </source>
</evidence>
<dbReference type="InterPro" id="IPR050955">
    <property type="entry name" value="Plant_Biomass_Hydrol_Est"/>
</dbReference>
<dbReference type="PANTHER" id="PTHR43037:SF5">
    <property type="entry name" value="FERULOYL ESTERASE"/>
    <property type="match status" value="1"/>
</dbReference>
<dbReference type="GO" id="GO:0046555">
    <property type="term" value="F:acetylxylan esterase activity"/>
    <property type="evidence" value="ECO:0007669"/>
    <property type="project" value="UniProtKB-EC"/>
</dbReference>
<evidence type="ECO:0000313" key="12">
    <source>
        <dbReference type="Proteomes" id="UP000248961"/>
    </source>
</evidence>
<comment type="similarity">
    <text evidence="3">Belongs to the carbohydrate esterase 1 (CE1) family. AxeA subfamily.</text>
</comment>
<keyword evidence="9" id="KW-0624">Polysaccharide degradation</keyword>
<evidence type="ECO:0000256" key="8">
    <source>
        <dbReference type="ARBA" id="ARBA00022801"/>
    </source>
</evidence>
<comment type="pathway">
    <text evidence="2">Glycan degradation; xylan degradation.</text>
</comment>
<dbReference type="GO" id="GO:0005576">
    <property type="term" value="C:extracellular region"/>
    <property type="evidence" value="ECO:0007669"/>
    <property type="project" value="InterPro"/>
</dbReference>
<accession>A0A395HYP0</accession>
<comment type="catalytic activity">
    <reaction evidence="1">
        <text>Deacetylation of xylans and xylo-oligosaccharides.</text>
        <dbReference type="EC" id="3.1.1.72"/>
    </reaction>
</comment>
<keyword evidence="9" id="KW-0136">Cellulose degradation</keyword>
<evidence type="ECO:0000256" key="1">
    <source>
        <dbReference type="ARBA" id="ARBA00001691"/>
    </source>
</evidence>
<evidence type="ECO:0000256" key="7">
    <source>
        <dbReference type="ARBA" id="ARBA00022729"/>
    </source>
</evidence>
<keyword evidence="7 10" id="KW-0732">Signal</keyword>
<evidence type="ECO:0000256" key="4">
    <source>
        <dbReference type="ARBA" id="ARBA00011245"/>
    </source>
</evidence>
<evidence type="ECO:0000313" key="11">
    <source>
        <dbReference type="EMBL" id="RAL12629.1"/>
    </source>
</evidence>
<dbReference type="Proteomes" id="UP000248961">
    <property type="component" value="Unassembled WGS sequence"/>
</dbReference>
<evidence type="ECO:0000256" key="6">
    <source>
        <dbReference type="ARBA" id="ARBA00022487"/>
    </source>
</evidence>
<name>A0A395HYP0_ASPHC</name>
<keyword evidence="12" id="KW-1185">Reference proteome</keyword>
<dbReference type="AlphaFoldDB" id="A0A395HYP0"/>
<evidence type="ECO:0000256" key="2">
    <source>
        <dbReference type="ARBA" id="ARBA00004851"/>
    </source>
</evidence>
<dbReference type="SUPFAM" id="SSF53474">
    <property type="entry name" value="alpha/beta-Hydrolases"/>
    <property type="match status" value="1"/>
</dbReference>
<dbReference type="STRING" id="1450537.A0A395HYP0"/>
<dbReference type="InterPro" id="IPR029058">
    <property type="entry name" value="AB_hydrolase_fold"/>
</dbReference>
<keyword evidence="9" id="KW-0119">Carbohydrate metabolism</keyword>
<keyword evidence="6" id="KW-0719">Serine esterase</keyword>
<dbReference type="EC" id="3.1.1.72" evidence="5"/>
<feature type="signal peptide" evidence="10">
    <location>
        <begin position="1"/>
        <end position="18"/>
    </location>
</feature>
<proteinExistence type="inferred from homology"/>
<comment type="subunit">
    <text evidence="4">Monomer.</text>
</comment>
<evidence type="ECO:0000256" key="9">
    <source>
        <dbReference type="ARBA" id="ARBA00023001"/>
    </source>
</evidence>
<gene>
    <name evidence="11" type="ORF">BO97DRAFT_451184</name>
</gene>
<evidence type="ECO:0000256" key="3">
    <source>
        <dbReference type="ARBA" id="ARBA00007052"/>
    </source>
</evidence>
<protein>
    <recommendedName>
        <fullName evidence="5">acetylxylan esterase</fullName>
        <ecNumber evidence="5">3.1.1.72</ecNumber>
    </recommendedName>
</protein>
<dbReference type="PANTHER" id="PTHR43037">
    <property type="entry name" value="UNNAMED PRODUCT-RELATED"/>
    <property type="match status" value="1"/>
</dbReference>